<dbReference type="PANTHER" id="PTHR23238">
    <property type="entry name" value="RNA BINDING PROTEIN"/>
    <property type="match status" value="1"/>
</dbReference>
<keyword evidence="6" id="KW-0539">Nucleus</keyword>
<evidence type="ECO:0000256" key="6">
    <source>
        <dbReference type="ARBA" id="ARBA00023242"/>
    </source>
</evidence>
<keyword evidence="5" id="KW-0694">RNA-binding</keyword>
<feature type="compositionally biased region" description="Polar residues" evidence="7">
    <location>
        <begin position="536"/>
        <end position="547"/>
    </location>
</feature>
<evidence type="ECO:0000256" key="7">
    <source>
        <dbReference type="SAM" id="MobiDB-lite"/>
    </source>
</evidence>
<dbReference type="InterPro" id="IPR034870">
    <property type="entry name" value="TET_fam"/>
</dbReference>
<evidence type="ECO:0000256" key="4">
    <source>
        <dbReference type="ARBA" id="ARBA00022833"/>
    </source>
</evidence>
<name>A0AAP0GEG2_9ASPA</name>
<dbReference type="EMBL" id="JBBWWQ010000002">
    <property type="protein sequence ID" value="KAK8954788.1"/>
    <property type="molecule type" value="Genomic_DNA"/>
</dbReference>
<dbReference type="AlphaFoldDB" id="A0AAP0GEG2"/>
<dbReference type="SMART" id="SM00547">
    <property type="entry name" value="ZnF_RBZ"/>
    <property type="match status" value="1"/>
</dbReference>
<protein>
    <submittedName>
        <fullName evidence="9">RanBP2-type zinc finger protein</fullName>
    </submittedName>
</protein>
<evidence type="ECO:0000256" key="2">
    <source>
        <dbReference type="ARBA" id="ARBA00022723"/>
    </source>
</evidence>
<dbReference type="Proteomes" id="UP001418222">
    <property type="component" value="Unassembled WGS sequence"/>
</dbReference>
<comment type="subcellular location">
    <subcellularLocation>
        <location evidence="1">Nucleus</location>
    </subcellularLocation>
</comment>
<keyword evidence="3" id="KW-0863">Zinc-finger</keyword>
<evidence type="ECO:0000313" key="9">
    <source>
        <dbReference type="EMBL" id="KAK8954788.1"/>
    </source>
</evidence>
<comment type="caution">
    <text evidence="9">The sequence shown here is derived from an EMBL/GenBank/DDBJ whole genome shotgun (WGS) entry which is preliminary data.</text>
</comment>
<feature type="compositionally biased region" description="Low complexity" evidence="7">
    <location>
        <begin position="510"/>
        <end position="524"/>
    </location>
</feature>
<dbReference type="SUPFAM" id="SSF90209">
    <property type="entry name" value="Ran binding protein zinc finger-like"/>
    <property type="match status" value="1"/>
</dbReference>
<evidence type="ECO:0000259" key="8">
    <source>
        <dbReference type="SMART" id="SM00547"/>
    </source>
</evidence>
<dbReference type="InterPro" id="IPR036443">
    <property type="entry name" value="Znf_RanBP2_sf"/>
</dbReference>
<dbReference type="InterPro" id="IPR001876">
    <property type="entry name" value="Znf_RanBP2"/>
</dbReference>
<keyword evidence="10" id="KW-1185">Reference proteome</keyword>
<sequence length="547" mass="59669">MCGGGDRRPGMTLTTRRRRDDVHDDSVVTRDEIDARGTERGDRARDQTHDTTSFGWRSCGMCSCKAVESSLPPSQEILAVRSRARAFTCCRISQQNPKSRLGSPLFSFLPRSEGLSPQLQAVMSQRSLGAPVKVFLCVIEVTDSSPGSNLLQKCRVRFAYISSFWRDPYPDPRYAGMLCAPGCPLWWIIGTHLPVAGEKMTGHVPVVKSAPRLQTPPHFQSAGGYVGSASHYGGAPYGSSFYSGSPLPPYDLPAGGSGYPYAYGGRISVGSPYGPLHMSAPSPYSSGSMLGAGGIYGMPPVMDRYGMGMPIGHGPMGMPRPIVFPTDDFHKKPADAGRDNDWICPNCGNRNFAFRNVCNMRKCSTPRPGNQRVLVRYFPHPSPSFVYSNSSDLWETTRLRTGCYRHIIDHHPYINATWIDHEDFQTQFPDYCLKDKSNFPGSGIVREADLGADVDGREGDSKTSLFQDGDTRGQEGPCDIGVKWFICFGVFTPVAGANAARRAEKQTAGPAFAAFPPAARRNSPASPPFPASPPSLQSETSLSTRRE</sequence>
<evidence type="ECO:0000256" key="1">
    <source>
        <dbReference type="ARBA" id="ARBA00004123"/>
    </source>
</evidence>
<feature type="region of interest" description="Disordered" evidence="7">
    <location>
        <begin position="507"/>
        <end position="547"/>
    </location>
</feature>
<dbReference type="GO" id="GO:0003723">
    <property type="term" value="F:RNA binding"/>
    <property type="evidence" value="ECO:0007669"/>
    <property type="project" value="UniProtKB-KW"/>
</dbReference>
<feature type="compositionally biased region" description="Basic and acidic residues" evidence="7">
    <location>
        <begin position="451"/>
        <end position="461"/>
    </location>
</feature>
<evidence type="ECO:0000256" key="3">
    <source>
        <dbReference type="ARBA" id="ARBA00022771"/>
    </source>
</evidence>
<evidence type="ECO:0000256" key="5">
    <source>
        <dbReference type="ARBA" id="ARBA00022884"/>
    </source>
</evidence>
<evidence type="ECO:0000313" key="10">
    <source>
        <dbReference type="Proteomes" id="UP001418222"/>
    </source>
</evidence>
<organism evidence="9 10">
    <name type="scientific">Platanthera zijinensis</name>
    <dbReference type="NCBI Taxonomy" id="2320716"/>
    <lineage>
        <taxon>Eukaryota</taxon>
        <taxon>Viridiplantae</taxon>
        <taxon>Streptophyta</taxon>
        <taxon>Embryophyta</taxon>
        <taxon>Tracheophyta</taxon>
        <taxon>Spermatophyta</taxon>
        <taxon>Magnoliopsida</taxon>
        <taxon>Liliopsida</taxon>
        <taxon>Asparagales</taxon>
        <taxon>Orchidaceae</taxon>
        <taxon>Orchidoideae</taxon>
        <taxon>Orchideae</taxon>
        <taxon>Orchidinae</taxon>
        <taxon>Platanthera</taxon>
    </lineage>
</organism>
<feature type="domain" description="RanBP2-type" evidence="8">
    <location>
        <begin position="340"/>
        <end position="366"/>
    </location>
</feature>
<dbReference type="GO" id="GO:0005634">
    <property type="term" value="C:nucleus"/>
    <property type="evidence" value="ECO:0007669"/>
    <property type="project" value="UniProtKB-SubCell"/>
</dbReference>
<keyword evidence="2" id="KW-0479">Metal-binding</keyword>
<dbReference type="Gene3D" id="4.10.1060.10">
    <property type="entry name" value="Zinc finger, RanBP2-type"/>
    <property type="match status" value="1"/>
</dbReference>
<reference evidence="9 10" key="1">
    <citation type="journal article" date="2022" name="Nat. Plants">
        <title>Genomes of leafy and leafless Platanthera orchids illuminate the evolution of mycoheterotrophy.</title>
        <authorList>
            <person name="Li M.H."/>
            <person name="Liu K.W."/>
            <person name="Li Z."/>
            <person name="Lu H.C."/>
            <person name="Ye Q.L."/>
            <person name="Zhang D."/>
            <person name="Wang J.Y."/>
            <person name="Li Y.F."/>
            <person name="Zhong Z.M."/>
            <person name="Liu X."/>
            <person name="Yu X."/>
            <person name="Liu D.K."/>
            <person name="Tu X.D."/>
            <person name="Liu B."/>
            <person name="Hao Y."/>
            <person name="Liao X.Y."/>
            <person name="Jiang Y.T."/>
            <person name="Sun W.H."/>
            <person name="Chen J."/>
            <person name="Chen Y.Q."/>
            <person name="Ai Y."/>
            <person name="Zhai J.W."/>
            <person name="Wu S.S."/>
            <person name="Zhou Z."/>
            <person name="Hsiao Y.Y."/>
            <person name="Wu W.L."/>
            <person name="Chen Y.Y."/>
            <person name="Lin Y.F."/>
            <person name="Hsu J.L."/>
            <person name="Li C.Y."/>
            <person name="Wang Z.W."/>
            <person name="Zhao X."/>
            <person name="Zhong W.Y."/>
            <person name="Ma X.K."/>
            <person name="Ma L."/>
            <person name="Huang J."/>
            <person name="Chen G.Z."/>
            <person name="Huang M.Z."/>
            <person name="Huang L."/>
            <person name="Peng D.H."/>
            <person name="Luo Y.B."/>
            <person name="Zou S.Q."/>
            <person name="Chen S.P."/>
            <person name="Lan S."/>
            <person name="Tsai W.C."/>
            <person name="Van de Peer Y."/>
            <person name="Liu Z.J."/>
        </authorList>
    </citation>
    <scope>NUCLEOTIDE SEQUENCE [LARGE SCALE GENOMIC DNA]</scope>
    <source>
        <strain evidence="9">Lor287</strain>
    </source>
</reference>
<dbReference type="GO" id="GO:0006355">
    <property type="term" value="P:regulation of DNA-templated transcription"/>
    <property type="evidence" value="ECO:0007669"/>
    <property type="project" value="InterPro"/>
</dbReference>
<gene>
    <name evidence="9" type="ORF">KSP39_PZI001719</name>
</gene>
<feature type="region of interest" description="Disordered" evidence="7">
    <location>
        <begin position="451"/>
        <end position="473"/>
    </location>
</feature>
<accession>A0AAP0GEG2</accession>
<feature type="region of interest" description="Disordered" evidence="7">
    <location>
        <begin position="1"/>
        <end position="50"/>
    </location>
</feature>
<keyword evidence="4" id="KW-0862">Zinc</keyword>
<proteinExistence type="predicted"/>
<dbReference type="GO" id="GO:0008270">
    <property type="term" value="F:zinc ion binding"/>
    <property type="evidence" value="ECO:0007669"/>
    <property type="project" value="UniProtKB-KW"/>
</dbReference>
<feature type="compositionally biased region" description="Basic and acidic residues" evidence="7">
    <location>
        <begin position="18"/>
        <end position="49"/>
    </location>
</feature>